<evidence type="ECO:0000313" key="4">
    <source>
        <dbReference type="EMBL" id="ARC35988.1"/>
    </source>
</evidence>
<accession>A0A1V0GQB5</accession>
<dbReference type="Proteomes" id="UP000191257">
    <property type="component" value="Chromosome"/>
</dbReference>
<dbReference type="PIRSF" id="PIRSF029218">
    <property type="entry name" value="ParE"/>
    <property type="match status" value="1"/>
</dbReference>
<dbReference type="InterPro" id="IPR028344">
    <property type="entry name" value="ParE1/4"/>
</dbReference>
<dbReference type="AlphaFoldDB" id="A0A1V0GQB5"/>
<dbReference type="STRING" id="147645.A6J80_05960"/>
<keyword evidence="5" id="KW-1185">Reference proteome</keyword>
<evidence type="ECO:0000256" key="3">
    <source>
        <dbReference type="PIRNR" id="PIRNR029218"/>
    </source>
</evidence>
<reference evidence="4" key="1">
    <citation type="submission" date="2017-12" db="EMBL/GenBank/DDBJ databases">
        <title>FDA dAtabase for Regulatory Grade micrObial Sequences (FDA-ARGOS): Supporting development and validation of Infectious Disease Dx tests.</title>
        <authorList>
            <person name="Campos J."/>
            <person name="Goldberg B."/>
            <person name="Tallon L."/>
            <person name="Sadzewicz L."/>
            <person name="Sengamalay N."/>
            <person name="Ott S."/>
            <person name="Godinez A."/>
            <person name="Nagaraj S."/>
            <person name="Vyas G."/>
            <person name="Aluvathingal J."/>
            <person name="Nadendla S."/>
            <person name="Geyer C."/>
            <person name="Nandy P."/>
            <person name="Hobson J."/>
            <person name="Sichtig H."/>
        </authorList>
    </citation>
    <scope>NUCLEOTIDE SEQUENCE</scope>
    <source>
        <strain evidence="4">FDAARGOS_252</strain>
    </source>
</reference>
<dbReference type="InterPro" id="IPR035093">
    <property type="entry name" value="RelE/ParE_toxin_dom_sf"/>
</dbReference>
<gene>
    <name evidence="4" type="ORF">A6J80_05960</name>
</gene>
<dbReference type="InterPro" id="IPR051803">
    <property type="entry name" value="TA_system_RelE-like_toxin"/>
</dbReference>
<evidence type="ECO:0000256" key="1">
    <source>
        <dbReference type="ARBA" id="ARBA00006226"/>
    </source>
</evidence>
<dbReference type="Pfam" id="PF05016">
    <property type="entry name" value="ParE_toxin"/>
    <property type="match status" value="1"/>
</dbReference>
<evidence type="ECO:0000313" key="5">
    <source>
        <dbReference type="Proteomes" id="UP000191257"/>
    </source>
</evidence>
<dbReference type="PANTHER" id="PTHR33755:SF9">
    <property type="entry name" value="TOXIN PARE1"/>
    <property type="match status" value="1"/>
</dbReference>
<dbReference type="KEGG" id="pye:A6J80_05960"/>
<dbReference type="InterPro" id="IPR007712">
    <property type="entry name" value="RelE/ParE_toxin"/>
</dbReference>
<protein>
    <recommendedName>
        <fullName evidence="3">Toxin</fullName>
    </recommendedName>
</protein>
<proteinExistence type="inferred from homology"/>
<dbReference type="Gene3D" id="3.30.2310.20">
    <property type="entry name" value="RelE-like"/>
    <property type="match status" value="1"/>
</dbReference>
<comment type="similarity">
    <text evidence="1 3">Belongs to the RelE toxin family.</text>
</comment>
<sequence length="112" mass="12769">MRPAARLAGTGFCVTNSFKLTEDAERDVIDIYLYTVEHFGAAQAEKYSVELFQRFSQIAQNPTLGRSFADIHPGTLRTNQGSHAIYYKKHGEFVLVLRILHQMMDPARHLDE</sequence>
<keyword evidence="2" id="KW-1277">Toxin-antitoxin system</keyword>
<name>A0A1V0GQB5_9RHOB</name>
<dbReference type="PANTHER" id="PTHR33755">
    <property type="entry name" value="TOXIN PARE1-RELATED"/>
    <property type="match status" value="1"/>
</dbReference>
<organism evidence="4 5">
    <name type="scientific">Paracoccus yeei</name>
    <dbReference type="NCBI Taxonomy" id="147645"/>
    <lineage>
        <taxon>Bacteria</taxon>
        <taxon>Pseudomonadati</taxon>
        <taxon>Pseudomonadota</taxon>
        <taxon>Alphaproteobacteria</taxon>
        <taxon>Rhodobacterales</taxon>
        <taxon>Paracoccaceae</taxon>
        <taxon>Paracoccus</taxon>
    </lineage>
</organism>
<evidence type="ECO:0000256" key="2">
    <source>
        <dbReference type="ARBA" id="ARBA00022649"/>
    </source>
</evidence>
<dbReference type="EMBL" id="CP020442">
    <property type="protein sequence ID" value="ARC35988.1"/>
    <property type="molecule type" value="Genomic_DNA"/>
</dbReference>